<evidence type="ECO:0000256" key="1">
    <source>
        <dbReference type="ARBA" id="ARBA00022491"/>
    </source>
</evidence>
<protein>
    <submittedName>
        <fullName evidence="7">Transcriptional regulator, LacI family</fullName>
    </submittedName>
</protein>
<name>A0A1I0G8Y4_9FIRM</name>
<evidence type="ECO:0000259" key="5">
    <source>
        <dbReference type="PROSITE" id="PS50932"/>
    </source>
</evidence>
<feature type="domain" description="HTH cro/C1-type" evidence="6">
    <location>
        <begin position="3"/>
        <end position="53"/>
    </location>
</feature>
<dbReference type="Gene3D" id="1.10.260.40">
    <property type="entry name" value="lambda repressor-like DNA-binding domains"/>
    <property type="match status" value="1"/>
</dbReference>
<dbReference type="EMBL" id="FOHU01000018">
    <property type="protein sequence ID" value="SET66423.1"/>
    <property type="molecule type" value="Genomic_DNA"/>
</dbReference>
<dbReference type="SUPFAM" id="SSF53822">
    <property type="entry name" value="Periplasmic binding protein-like I"/>
    <property type="match status" value="1"/>
</dbReference>
<accession>A0A1I0G8Y4</accession>
<evidence type="ECO:0000259" key="6">
    <source>
        <dbReference type="PROSITE" id="PS50943"/>
    </source>
</evidence>
<evidence type="ECO:0000256" key="2">
    <source>
        <dbReference type="ARBA" id="ARBA00023015"/>
    </source>
</evidence>
<dbReference type="InterPro" id="IPR028082">
    <property type="entry name" value="Peripla_BP_I"/>
</dbReference>
<keyword evidence="4" id="KW-0804">Transcription</keyword>
<dbReference type="CDD" id="cd01392">
    <property type="entry name" value="HTH_LacI"/>
    <property type="match status" value="1"/>
</dbReference>
<dbReference type="SUPFAM" id="SSF47413">
    <property type="entry name" value="lambda repressor-like DNA-binding domains"/>
    <property type="match status" value="1"/>
</dbReference>
<dbReference type="GO" id="GO:0000976">
    <property type="term" value="F:transcription cis-regulatory region binding"/>
    <property type="evidence" value="ECO:0007669"/>
    <property type="project" value="TreeGrafter"/>
</dbReference>
<dbReference type="InterPro" id="IPR000843">
    <property type="entry name" value="HTH_LacI"/>
</dbReference>
<keyword evidence="3" id="KW-0238">DNA-binding</keyword>
<dbReference type="InterPro" id="IPR010982">
    <property type="entry name" value="Lambda_DNA-bd_dom_sf"/>
</dbReference>
<dbReference type="AlphaFoldDB" id="A0A1I0G8Y4"/>
<dbReference type="Pfam" id="PF00356">
    <property type="entry name" value="LacI"/>
    <property type="match status" value="1"/>
</dbReference>
<dbReference type="PANTHER" id="PTHR30146">
    <property type="entry name" value="LACI-RELATED TRANSCRIPTIONAL REPRESSOR"/>
    <property type="match status" value="1"/>
</dbReference>
<dbReference type="CDD" id="cd19977">
    <property type="entry name" value="PBP1_EndR-like"/>
    <property type="match status" value="1"/>
</dbReference>
<feature type="domain" description="HTH lacI-type" evidence="5">
    <location>
        <begin position="4"/>
        <end position="59"/>
    </location>
</feature>
<gene>
    <name evidence="7" type="ORF">SAMN05660297_03083</name>
</gene>
<dbReference type="Pfam" id="PF00532">
    <property type="entry name" value="Peripla_BP_1"/>
    <property type="match status" value="1"/>
</dbReference>
<sequence>MSKIKLKDVAEKAGVSKSTVSQFINKRYEFMGKDTREKIEKIIEELGYQPNEVARSLKIKKTHTIGVIVANILHPFSTYFSRGVEDYCQQHGYNVILCNADNDPFKEQSYIKMLQMKQADGIIIASTGKNNDLIMKEIERGFPIVLFDRHFKDFEADTVLSDNYQGAFEVVEHLIHQGHRKIGLVIPEGQLLSMRKLRIQGYYDALKKHDIPVEDAFIKFVSKHTALLQLDSLCNGKNKPTAIFTINDLVTIEVLNYLKQNKIKIPEDLAMVAFDDLPMASLLEPPLTVVAQPNYEMGTAAATLLVNRIESKNIGNYVKKVIPCKLIIRESCGLDHSKEQETASNA</sequence>
<organism evidence="7 8">
    <name type="scientific">Natronincola peptidivorans</name>
    <dbReference type="NCBI Taxonomy" id="426128"/>
    <lineage>
        <taxon>Bacteria</taxon>
        <taxon>Bacillati</taxon>
        <taxon>Bacillota</taxon>
        <taxon>Clostridia</taxon>
        <taxon>Peptostreptococcales</taxon>
        <taxon>Natronincolaceae</taxon>
        <taxon>Natronincola</taxon>
    </lineage>
</organism>
<dbReference type="PROSITE" id="PS50943">
    <property type="entry name" value="HTH_CROC1"/>
    <property type="match status" value="1"/>
</dbReference>
<dbReference type="SMART" id="SM00354">
    <property type="entry name" value="HTH_LACI"/>
    <property type="match status" value="1"/>
</dbReference>
<keyword evidence="2" id="KW-0805">Transcription regulation</keyword>
<dbReference type="InterPro" id="IPR001387">
    <property type="entry name" value="Cro/C1-type_HTH"/>
</dbReference>
<evidence type="ECO:0000313" key="7">
    <source>
        <dbReference type="EMBL" id="SET66423.1"/>
    </source>
</evidence>
<dbReference type="PROSITE" id="PS50932">
    <property type="entry name" value="HTH_LACI_2"/>
    <property type="match status" value="1"/>
</dbReference>
<dbReference type="Gene3D" id="3.40.50.2300">
    <property type="match status" value="2"/>
</dbReference>
<keyword evidence="8" id="KW-1185">Reference proteome</keyword>
<evidence type="ECO:0000256" key="3">
    <source>
        <dbReference type="ARBA" id="ARBA00023125"/>
    </source>
</evidence>
<dbReference type="STRING" id="426128.SAMN05660297_03083"/>
<dbReference type="RefSeq" id="WP_208976158.1">
    <property type="nucleotide sequence ID" value="NZ_FOHU01000018.1"/>
</dbReference>
<dbReference type="GO" id="GO:0003700">
    <property type="term" value="F:DNA-binding transcription factor activity"/>
    <property type="evidence" value="ECO:0007669"/>
    <property type="project" value="TreeGrafter"/>
</dbReference>
<proteinExistence type="predicted"/>
<keyword evidence="1" id="KW-0678">Repressor</keyword>
<evidence type="ECO:0000256" key="4">
    <source>
        <dbReference type="ARBA" id="ARBA00023163"/>
    </source>
</evidence>
<dbReference type="PROSITE" id="PS00356">
    <property type="entry name" value="HTH_LACI_1"/>
    <property type="match status" value="1"/>
</dbReference>
<dbReference type="InterPro" id="IPR001761">
    <property type="entry name" value="Peripla_BP/Lac1_sug-bd_dom"/>
</dbReference>
<reference evidence="7 8" key="1">
    <citation type="submission" date="2016-10" db="EMBL/GenBank/DDBJ databases">
        <authorList>
            <person name="de Groot N.N."/>
        </authorList>
    </citation>
    <scope>NUCLEOTIDE SEQUENCE [LARGE SCALE GENOMIC DNA]</scope>
    <source>
        <strain evidence="7 8">DSM 18979</strain>
    </source>
</reference>
<dbReference type="Proteomes" id="UP000199568">
    <property type="component" value="Unassembled WGS sequence"/>
</dbReference>
<evidence type="ECO:0000313" key="8">
    <source>
        <dbReference type="Proteomes" id="UP000199568"/>
    </source>
</evidence>
<dbReference type="PANTHER" id="PTHR30146:SF148">
    <property type="entry name" value="HTH-TYPE TRANSCRIPTIONAL REPRESSOR PURR-RELATED"/>
    <property type="match status" value="1"/>
</dbReference>